<sequence length="85" mass="9138">MNTTHHSNQHEQVASKSCFVVDVATPAGFRSANGTETNFVTDAYVVLVRNPQDTNITMGSIQPACLGLGIIHNWHYPPAASMVGL</sequence>
<evidence type="ECO:0000313" key="1">
    <source>
        <dbReference type="EMBL" id="TPX39450.1"/>
    </source>
</evidence>
<evidence type="ECO:0000313" key="3">
    <source>
        <dbReference type="Proteomes" id="UP000317494"/>
    </source>
</evidence>
<dbReference type="EMBL" id="QEAM01000479">
    <property type="protein sequence ID" value="TPX39450.1"/>
    <property type="molecule type" value="Genomic_DNA"/>
</dbReference>
<evidence type="ECO:0000313" key="2">
    <source>
        <dbReference type="EMBL" id="TPX44760.1"/>
    </source>
</evidence>
<accession>A0A507D0P7</accession>
<dbReference type="AlphaFoldDB" id="A0A507D0P7"/>
<evidence type="ECO:0000313" key="4">
    <source>
        <dbReference type="Proteomes" id="UP000320475"/>
    </source>
</evidence>
<dbReference type="Proteomes" id="UP000317494">
    <property type="component" value="Unassembled WGS sequence"/>
</dbReference>
<reference evidence="3 4" key="1">
    <citation type="journal article" date="2019" name="Sci. Rep.">
        <title>Comparative genomics of chytrid fungi reveal insights into the obligate biotrophic and pathogenic lifestyle of Synchytrium endobioticum.</title>
        <authorList>
            <person name="van de Vossenberg B.T.L.H."/>
            <person name="Warris S."/>
            <person name="Nguyen H.D.T."/>
            <person name="van Gent-Pelzer M.P.E."/>
            <person name="Joly D.L."/>
            <person name="van de Geest H.C."/>
            <person name="Bonants P.J.M."/>
            <person name="Smith D.S."/>
            <person name="Levesque C.A."/>
            <person name="van der Lee T.A.J."/>
        </authorList>
    </citation>
    <scope>NUCLEOTIDE SEQUENCE [LARGE SCALE GENOMIC DNA]</scope>
    <source>
        <strain evidence="1 4">LEV6574</strain>
        <strain evidence="2 3">MB42</strain>
    </source>
</reference>
<proteinExistence type="predicted"/>
<name>A0A507D0P7_9FUNG</name>
<dbReference type="VEuPathDB" id="FungiDB:SeMB42_g04210"/>
<organism evidence="2 3">
    <name type="scientific">Synchytrium endobioticum</name>
    <dbReference type="NCBI Taxonomy" id="286115"/>
    <lineage>
        <taxon>Eukaryota</taxon>
        <taxon>Fungi</taxon>
        <taxon>Fungi incertae sedis</taxon>
        <taxon>Chytridiomycota</taxon>
        <taxon>Chytridiomycota incertae sedis</taxon>
        <taxon>Chytridiomycetes</taxon>
        <taxon>Synchytriales</taxon>
        <taxon>Synchytriaceae</taxon>
        <taxon>Synchytrium</taxon>
    </lineage>
</organism>
<protein>
    <submittedName>
        <fullName evidence="2">Uncharacterized protein</fullName>
    </submittedName>
</protein>
<dbReference type="Proteomes" id="UP000320475">
    <property type="component" value="Unassembled WGS sequence"/>
</dbReference>
<keyword evidence="3" id="KW-1185">Reference proteome</keyword>
<dbReference type="EMBL" id="QEAN01000166">
    <property type="protein sequence ID" value="TPX44760.1"/>
    <property type="molecule type" value="Genomic_DNA"/>
</dbReference>
<comment type="caution">
    <text evidence="2">The sequence shown here is derived from an EMBL/GenBank/DDBJ whole genome shotgun (WGS) entry which is preliminary data.</text>
</comment>
<gene>
    <name evidence="1" type="ORF">SeLEV6574_g07198</name>
    <name evidence="2" type="ORF">SeMB42_g04210</name>
</gene>